<dbReference type="OrthoDB" id="5786478at2"/>
<comment type="caution">
    <text evidence="2">The sequence shown here is derived from an EMBL/GenBank/DDBJ whole genome shotgun (WGS) entry which is preliminary data.</text>
</comment>
<dbReference type="Proteomes" id="UP000317839">
    <property type="component" value="Unassembled WGS sequence"/>
</dbReference>
<sequence>MTKTILITGANRGIGLAMTKLYLDRGDDVVAVCRKSSPDLDSTEALVITGIDVAEAVDVQTLREKLSDKHIDVLINNAGILRSTSLSDLDFDAIFKQFEVNAVGPLRVVDALRDNLKSGSKIGMITSRMGSIDDNTSGGSYGYRMSKTALNAAGKSLAHDLKAKGIAVALLHPGYVQTEMVNFGGEISPELSASRLIERLDELNLDNTGSFWHANGELLPW</sequence>
<comment type="similarity">
    <text evidence="1">Belongs to the short-chain dehydrogenases/reductases (SDR) family.</text>
</comment>
<evidence type="ECO:0000256" key="1">
    <source>
        <dbReference type="RuleBase" id="RU000363"/>
    </source>
</evidence>
<dbReference type="EMBL" id="VIKR01000006">
    <property type="protein sequence ID" value="TQV71417.1"/>
    <property type="molecule type" value="Genomic_DNA"/>
</dbReference>
<dbReference type="PRINTS" id="PR00080">
    <property type="entry name" value="SDRFAMILY"/>
</dbReference>
<reference evidence="2 3" key="1">
    <citation type="submission" date="2019-06" db="EMBL/GenBank/DDBJ databases">
        <title>Draft genome of Aliikangiella marina GYP-15.</title>
        <authorList>
            <person name="Wang G."/>
        </authorList>
    </citation>
    <scope>NUCLEOTIDE SEQUENCE [LARGE SCALE GENOMIC DNA]</scope>
    <source>
        <strain evidence="2 3">GYP-15</strain>
    </source>
</reference>
<dbReference type="PANTHER" id="PTHR45458:SF1">
    <property type="entry name" value="SHORT CHAIN DEHYDROGENASE"/>
    <property type="match status" value="1"/>
</dbReference>
<dbReference type="CDD" id="cd05325">
    <property type="entry name" value="carb_red_sniffer_like_SDR_c"/>
    <property type="match status" value="1"/>
</dbReference>
<dbReference type="AlphaFoldDB" id="A0A545T2H4"/>
<dbReference type="SUPFAM" id="SSF51735">
    <property type="entry name" value="NAD(P)-binding Rossmann-fold domains"/>
    <property type="match status" value="1"/>
</dbReference>
<dbReference type="PANTHER" id="PTHR45458">
    <property type="entry name" value="SHORT-CHAIN DEHYDROGENASE/REDUCTASE SDR"/>
    <property type="match status" value="1"/>
</dbReference>
<name>A0A545T2H4_9GAMM</name>
<dbReference type="InterPro" id="IPR036291">
    <property type="entry name" value="NAD(P)-bd_dom_sf"/>
</dbReference>
<dbReference type="InterPro" id="IPR052184">
    <property type="entry name" value="SDR_enzymes"/>
</dbReference>
<dbReference type="RefSeq" id="WP_142943815.1">
    <property type="nucleotide sequence ID" value="NZ_VIKR01000006.1"/>
</dbReference>
<protein>
    <submittedName>
        <fullName evidence="2">SDR family oxidoreductase</fullName>
    </submittedName>
</protein>
<dbReference type="PRINTS" id="PR00081">
    <property type="entry name" value="GDHRDH"/>
</dbReference>
<organism evidence="2 3">
    <name type="scientific">Aliikangiella marina</name>
    <dbReference type="NCBI Taxonomy" id="1712262"/>
    <lineage>
        <taxon>Bacteria</taxon>
        <taxon>Pseudomonadati</taxon>
        <taxon>Pseudomonadota</taxon>
        <taxon>Gammaproteobacteria</taxon>
        <taxon>Oceanospirillales</taxon>
        <taxon>Pleioneaceae</taxon>
        <taxon>Aliikangiella</taxon>
    </lineage>
</organism>
<gene>
    <name evidence="2" type="ORF">FLL45_19880</name>
</gene>
<keyword evidence="3" id="KW-1185">Reference proteome</keyword>
<dbReference type="Gene3D" id="3.40.50.720">
    <property type="entry name" value="NAD(P)-binding Rossmann-like Domain"/>
    <property type="match status" value="1"/>
</dbReference>
<dbReference type="InterPro" id="IPR002347">
    <property type="entry name" value="SDR_fam"/>
</dbReference>
<dbReference type="Pfam" id="PF00106">
    <property type="entry name" value="adh_short"/>
    <property type="match status" value="1"/>
</dbReference>
<dbReference type="GO" id="GO:0016616">
    <property type="term" value="F:oxidoreductase activity, acting on the CH-OH group of donors, NAD or NADP as acceptor"/>
    <property type="evidence" value="ECO:0007669"/>
    <property type="project" value="TreeGrafter"/>
</dbReference>
<accession>A0A545T2H4</accession>
<evidence type="ECO:0000313" key="2">
    <source>
        <dbReference type="EMBL" id="TQV71417.1"/>
    </source>
</evidence>
<evidence type="ECO:0000313" key="3">
    <source>
        <dbReference type="Proteomes" id="UP000317839"/>
    </source>
</evidence>
<proteinExistence type="inferred from homology"/>